<dbReference type="CDD" id="cd01450">
    <property type="entry name" value="vWFA_subfamily_ECM"/>
    <property type="match status" value="2"/>
</dbReference>
<protein>
    <submittedName>
        <fullName evidence="3">DgyrCDS10189</fullName>
    </submittedName>
</protein>
<feature type="chain" id="PRO_5029777430" evidence="1">
    <location>
        <begin position="21"/>
        <end position="839"/>
    </location>
</feature>
<dbReference type="SUPFAM" id="SSF53300">
    <property type="entry name" value="vWA-like"/>
    <property type="match status" value="4"/>
</dbReference>
<organism evidence="3 4">
    <name type="scientific">Dimorphilus gyrociliatus</name>
    <dbReference type="NCBI Taxonomy" id="2664684"/>
    <lineage>
        <taxon>Eukaryota</taxon>
        <taxon>Metazoa</taxon>
        <taxon>Spiralia</taxon>
        <taxon>Lophotrochozoa</taxon>
        <taxon>Annelida</taxon>
        <taxon>Polychaeta</taxon>
        <taxon>Polychaeta incertae sedis</taxon>
        <taxon>Dinophilidae</taxon>
        <taxon>Dimorphilus</taxon>
    </lineage>
</organism>
<name>A0A7I8W1G9_9ANNE</name>
<sequence length="839" mass="95328">MILKIIVIFLILWTFPDTKANESCKTADIGLIIDSSGSIVGDYLNNPVHWSQIKSFIKKLMRSFNIGEGNFKFAANQFGTRVRNLITFKDTPTLANYEDILKYRLKWPTGTTNMLDAIRSMKKLFEGQGTRTKAPDIYILITDGKPYPTNQNPIILNIVKDLKSKGASFITIGVTKNIDRSLLTNIASNKDLFINISKFSELQRISKSMLGLVCKTVKRVSCESGDRGDIGLMLDSSGSIVQDYFNVSKHWFEVQTFVRQLLGSFKIGQKHFKFAINQFNDNAKNLITLKDQPSYANYDRILKSRLEWPNGMTNMLDAVVKLKEVFSDSSNRPNAPDVFVLITDGKPYPKWQNAKIMKIVKELKEKGVTFITVGVTKNINETLLRKIASRDDLYVKINQFSDFKRISGGLFGSICNSVKKFRTAAPVCHKMADIGLMIDSSGSIKEDTKQNLNNWNSIKDFVKKLISNFKISNYDFKFAAEKFGNEIKTIFSLNDTPNVNNYIHKINTRIGQPNGKTNLLGAIKTMEEMFENNKGNRKNALDIFILITDGYPNPAWQAKYVLDAVNNLKNRKNVTLISIGMTKRINETFMRQISGDNFIHIPKFSQLVPNLNKVYRKICDARPLAAVQLEQNIKACSKGNKLDVGIMMDTSASLIGDTYMSNWYKIQQFTKEVLVTLSLRSSETKFAINRFSTVVERLIGLEDNGNFASYLKILNRRTKLGRRGTNLLAAIEDMENTFKGRGNRRNAPDVFLLITDGCFNSESEMYKVKKKISKLISSGIQFYVIGISNEPYEGFLKSSVGSENFIHVWSLSKLDQKIEMVVNKVCQHYRRPIIRQIMY</sequence>
<reference evidence="3 4" key="1">
    <citation type="submission" date="2020-08" db="EMBL/GenBank/DDBJ databases">
        <authorList>
            <person name="Hejnol A."/>
        </authorList>
    </citation>
    <scope>NUCLEOTIDE SEQUENCE [LARGE SCALE GENOMIC DNA]</scope>
</reference>
<dbReference type="InterPro" id="IPR002035">
    <property type="entry name" value="VWF_A"/>
</dbReference>
<dbReference type="CDD" id="cd00198">
    <property type="entry name" value="vWFA"/>
    <property type="match status" value="2"/>
</dbReference>
<dbReference type="PANTHER" id="PTHR24020">
    <property type="entry name" value="COLLAGEN ALPHA"/>
    <property type="match status" value="1"/>
</dbReference>
<feature type="domain" description="VWFA" evidence="2">
    <location>
        <begin position="28"/>
        <end position="209"/>
    </location>
</feature>
<evidence type="ECO:0000256" key="1">
    <source>
        <dbReference type="SAM" id="SignalP"/>
    </source>
</evidence>
<dbReference type="InterPro" id="IPR036465">
    <property type="entry name" value="vWFA_dom_sf"/>
</dbReference>
<evidence type="ECO:0000259" key="2">
    <source>
        <dbReference type="PROSITE" id="PS50234"/>
    </source>
</evidence>
<dbReference type="SMART" id="SM00327">
    <property type="entry name" value="VWA"/>
    <property type="match status" value="4"/>
</dbReference>
<dbReference type="AlphaFoldDB" id="A0A7I8W1G9"/>
<feature type="domain" description="VWFA" evidence="2">
    <location>
        <begin position="433"/>
        <end position="618"/>
    </location>
</feature>
<dbReference type="Pfam" id="PF00092">
    <property type="entry name" value="VWA"/>
    <property type="match status" value="4"/>
</dbReference>
<feature type="domain" description="VWFA" evidence="2">
    <location>
        <begin position="643"/>
        <end position="825"/>
    </location>
</feature>
<dbReference type="Gene3D" id="3.40.50.410">
    <property type="entry name" value="von Willebrand factor, type A domain"/>
    <property type="match status" value="4"/>
</dbReference>
<feature type="signal peptide" evidence="1">
    <location>
        <begin position="1"/>
        <end position="20"/>
    </location>
</feature>
<keyword evidence="1" id="KW-0732">Signal</keyword>
<proteinExistence type="predicted"/>
<dbReference type="PROSITE" id="PS50234">
    <property type="entry name" value="VWFA"/>
    <property type="match status" value="4"/>
</dbReference>
<dbReference type="InterPro" id="IPR050525">
    <property type="entry name" value="ECM_Assembly_Org"/>
</dbReference>
<feature type="domain" description="VWFA" evidence="2">
    <location>
        <begin position="229"/>
        <end position="414"/>
    </location>
</feature>
<dbReference type="EMBL" id="CAJFCJ010000014">
    <property type="protein sequence ID" value="CAD5121705.1"/>
    <property type="molecule type" value="Genomic_DNA"/>
</dbReference>
<dbReference type="Proteomes" id="UP000549394">
    <property type="component" value="Unassembled WGS sequence"/>
</dbReference>
<dbReference type="OrthoDB" id="6132182at2759"/>
<gene>
    <name evidence="3" type="ORF">DGYR_LOCUS9619</name>
</gene>
<accession>A0A7I8W1G9</accession>
<dbReference type="PANTHER" id="PTHR24020:SF20">
    <property type="entry name" value="PH DOMAIN-CONTAINING PROTEIN"/>
    <property type="match status" value="1"/>
</dbReference>
<evidence type="ECO:0000313" key="3">
    <source>
        <dbReference type="EMBL" id="CAD5121705.1"/>
    </source>
</evidence>
<comment type="caution">
    <text evidence="3">The sequence shown here is derived from an EMBL/GenBank/DDBJ whole genome shotgun (WGS) entry which is preliminary data.</text>
</comment>
<keyword evidence="4" id="KW-1185">Reference proteome</keyword>
<evidence type="ECO:0000313" key="4">
    <source>
        <dbReference type="Proteomes" id="UP000549394"/>
    </source>
</evidence>